<feature type="transmembrane region" description="Helical" evidence="1">
    <location>
        <begin position="132"/>
        <end position="165"/>
    </location>
</feature>
<keyword evidence="1" id="KW-0472">Membrane</keyword>
<dbReference type="Proteomes" id="UP000184184">
    <property type="component" value="Unassembled WGS sequence"/>
</dbReference>
<dbReference type="OrthoDB" id="82335at2"/>
<evidence type="ECO:0000256" key="1">
    <source>
        <dbReference type="SAM" id="Phobius"/>
    </source>
</evidence>
<dbReference type="AlphaFoldDB" id="A0A1M7PMN2"/>
<keyword evidence="1" id="KW-1133">Transmembrane helix</keyword>
<evidence type="ECO:0000313" key="3">
    <source>
        <dbReference type="Proteomes" id="UP000184184"/>
    </source>
</evidence>
<dbReference type="EMBL" id="FRCZ01000004">
    <property type="protein sequence ID" value="SHN18506.1"/>
    <property type="molecule type" value="Genomic_DNA"/>
</dbReference>
<feature type="transmembrane region" description="Helical" evidence="1">
    <location>
        <begin position="6"/>
        <end position="23"/>
    </location>
</feature>
<dbReference type="STRING" id="1027249.SAMN05216179_2353"/>
<feature type="transmembrane region" description="Helical" evidence="1">
    <location>
        <begin position="102"/>
        <end position="120"/>
    </location>
</feature>
<evidence type="ECO:0008006" key="4">
    <source>
        <dbReference type="Google" id="ProtNLM"/>
    </source>
</evidence>
<feature type="transmembrane region" description="Helical" evidence="1">
    <location>
        <begin position="287"/>
        <end position="308"/>
    </location>
</feature>
<protein>
    <recommendedName>
        <fullName evidence="4">TM2 domain-containing protein</fullName>
    </recommendedName>
</protein>
<feature type="transmembrane region" description="Helical" evidence="1">
    <location>
        <begin position="225"/>
        <end position="258"/>
    </location>
</feature>
<sequence>MKSPILAFFLAIFPGFGHLYLGFKVRGVLYPFFFIGVLGLAFITGVLVYSDTIFLFFFAVAALIWIVNMIDIVLTLITRSNIDSKLKQADSSEEKLQQNERFSTILLSLIPGVGHFYLGLTHRGLTIVTAFFGIITMVFFVSFITSAVFLIFLLALPIIWVYSMFDAIQLLNKKQIGDPVKDKTIMDDFDDFREEGKKSKMLATALSIFPGAGHMYLGLQKRGLQLMVAFLLSIYILDVLNLSIFLFLIPIIWFFSFFDALQLANKLEYEIVDDVPVIKYLVNQQKWIGIGLLVLGFFYLFDAVLLPTMADTIRELFNVDIWHYYHQYFQVTIVALLLIGGGFKLIIGSKKPRRRM</sequence>
<evidence type="ECO:0000313" key="2">
    <source>
        <dbReference type="EMBL" id="SHN18506.1"/>
    </source>
</evidence>
<keyword evidence="1" id="KW-0812">Transmembrane</keyword>
<accession>A0A1M7PMN2</accession>
<reference evidence="2 3" key="1">
    <citation type="submission" date="2016-11" db="EMBL/GenBank/DDBJ databases">
        <authorList>
            <person name="Jaros S."/>
            <person name="Januszkiewicz K."/>
            <person name="Wedrychowicz H."/>
        </authorList>
    </citation>
    <scope>NUCLEOTIDE SEQUENCE [LARGE SCALE GENOMIC DNA]</scope>
    <source>
        <strain evidence="2 3">CGMCC 1.10681</strain>
    </source>
</reference>
<name>A0A1M7PMN2_9BACI</name>
<feature type="transmembrane region" description="Helical" evidence="1">
    <location>
        <begin position="328"/>
        <end position="347"/>
    </location>
</feature>
<feature type="transmembrane region" description="Helical" evidence="1">
    <location>
        <begin position="30"/>
        <end position="49"/>
    </location>
</feature>
<feature type="transmembrane region" description="Helical" evidence="1">
    <location>
        <begin position="55"/>
        <end position="77"/>
    </location>
</feature>
<proteinExistence type="predicted"/>
<gene>
    <name evidence="2" type="ORF">SAMN05216179_2353</name>
</gene>
<keyword evidence="3" id="KW-1185">Reference proteome</keyword>
<dbReference type="RefSeq" id="WP_073202037.1">
    <property type="nucleotide sequence ID" value="NZ_FRCZ01000004.1"/>
</dbReference>
<feature type="transmembrane region" description="Helical" evidence="1">
    <location>
        <begin position="201"/>
        <end position="219"/>
    </location>
</feature>
<organism evidence="2 3">
    <name type="scientific">Gracilibacillus kekensis</name>
    <dbReference type="NCBI Taxonomy" id="1027249"/>
    <lineage>
        <taxon>Bacteria</taxon>
        <taxon>Bacillati</taxon>
        <taxon>Bacillota</taxon>
        <taxon>Bacilli</taxon>
        <taxon>Bacillales</taxon>
        <taxon>Bacillaceae</taxon>
        <taxon>Gracilibacillus</taxon>
    </lineage>
</organism>